<protein>
    <submittedName>
        <fullName evidence="1">Uncharacterized protein</fullName>
    </submittedName>
</protein>
<feature type="non-terminal residue" evidence="1">
    <location>
        <position position="1"/>
    </location>
</feature>
<organism evidence="1 2">
    <name type="scientific">Pristionchus fissidentatus</name>
    <dbReference type="NCBI Taxonomy" id="1538716"/>
    <lineage>
        <taxon>Eukaryota</taxon>
        <taxon>Metazoa</taxon>
        <taxon>Ecdysozoa</taxon>
        <taxon>Nematoda</taxon>
        <taxon>Chromadorea</taxon>
        <taxon>Rhabditida</taxon>
        <taxon>Rhabditina</taxon>
        <taxon>Diplogasteromorpha</taxon>
        <taxon>Diplogasteroidea</taxon>
        <taxon>Neodiplogasteridae</taxon>
        <taxon>Pristionchus</taxon>
    </lineage>
</organism>
<evidence type="ECO:0000313" key="2">
    <source>
        <dbReference type="Proteomes" id="UP001432322"/>
    </source>
</evidence>
<dbReference type="Proteomes" id="UP001432322">
    <property type="component" value="Unassembled WGS sequence"/>
</dbReference>
<proteinExistence type="predicted"/>
<sequence>SDGGRVVVGWMGAVGRRPRCWSCEESRMERESGEEEARNASTDGAVAIRSAGGVFKQINNVGKPFYTHVSGGTLGWRQINTIGKKAIYKPTTWGSYMSALGTRDLPAPPSSHSFQLLEHLQEESREVSSERRMGRGAQRLLRMLCFPPLRRDAISNIHHPFPFEMLSKHNILNTQITFYFSEVLSKMQYINHPNNFPFPV</sequence>
<dbReference type="EMBL" id="BTSY01000001">
    <property type="protein sequence ID" value="GMT09409.1"/>
    <property type="molecule type" value="Genomic_DNA"/>
</dbReference>
<comment type="caution">
    <text evidence="1">The sequence shown here is derived from an EMBL/GenBank/DDBJ whole genome shotgun (WGS) entry which is preliminary data.</text>
</comment>
<dbReference type="AlphaFoldDB" id="A0AAV5UQM6"/>
<accession>A0AAV5UQM6</accession>
<keyword evidence="2" id="KW-1185">Reference proteome</keyword>
<gene>
    <name evidence="1" type="ORF">PFISCL1PPCAC_706</name>
</gene>
<evidence type="ECO:0000313" key="1">
    <source>
        <dbReference type="EMBL" id="GMT09409.1"/>
    </source>
</evidence>
<name>A0AAV5UQM6_9BILA</name>
<reference evidence="1" key="1">
    <citation type="submission" date="2023-10" db="EMBL/GenBank/DDBJ databases">
        <title>Genome assembly of Pristionchus species.</title>
        <authorList>
            <person name="Yoshida K."/>
            <person name="Sommer R.J."/>
        </authorList>
    </citation>
    <scope>NUCLEOTIDE SEQUENCE</scope>
    <source>
        <strain evidence="1">RS5133</strain>
    </source>
</reference>